<feature type="domain" description="Peptidase M48" evidence="8">
    <location>
        <begin position="91"/>
        <end position="257"/>
    </location>
</feature>
<dbReference type="GO" id="GO:0046872">
    <property type="term" value="F:metal ion binding"/>
    <property type="evidence" value="ECO:0007669"/>
    <property type="project" value="UniProtKB-KW"/>
</dbReference>
<dbReference type="PATRIC" id="fig|203275.8.peg.393"/>
<evidence type="ECO:0000313" key="10">
    <source>
        <dbReference type="Proteomes" id="UP000005436"/>
    </source>
</evidence>
<gene>
    <name evidence="9" type="ordered locus">BFO_0441</name>
</gene>
<dbReference type="eggNOG" id="COG0501">
    <property type="taxonomic scope" value="Bacteria"/>
</dbReference>
<dbReference type="AlphaFoldDB" id="G8UKV0"/>
<dbReference type="Gene3D" id="3.30.2010.10">
    <property type="entry name" value="Metalloproteases ('zincins'), catalytic domain"/>
    <property type="match status" value="1"/>
</dbReference>
<accession>G8UKV0</accession>
<dbReference type="PROSITE" id="PS51257">
    <property type="entry name" value="PROKAR_LIPOPROTEIN"/>
    <property type="match status" value="1"/>
</dbReference>
<dbReference type="InterPro" id="IPR001915">
    <property type="entry name" value="Peptidase_M48"/>
</dbReference>
<dbReference type="PANTHER" id="PTHR22726">
    <property type="entry name" value="METALLOENDOPEPTIDASE OMA1"/>
    <property type="match status" value="1"/>
</dbReference>
<evidence type="ECO:0000256" key="3">
    <source>
        <dbReference type="ARBA" id="ARBA00022801"/>
    </source>
</evidence>
<feature type="signal peptide" evidence="7">
    <location>
        <begin position="1"/>
        <end position="19"/>
    </location>
</feature>
<organism evidence="9 10">
    <name type="scientific">Tannerella forsythia (strain ATCC 43037 / JCM 10827 / CCUG 21028 A / KCTC 5666 / FDC 338)</name>
    <name type="common">Bacteroides forsythus</name>
    <dbReference type="NCBI Taxonomy" id="203275"/>
    <lineage>
        <taxon>Bacteria</taxon>
        <taxon>Pseudomonadati</taxon>
        <taxon>Bacteroidota</taxon>
        <taxon>Bacteroidia</taxon>
        <taxon>Bacteroidales</taxon>
        <taxon>Tannerellaceae</taxon>
        <taxon>Tannerella</taxon>
    </lineage>
</organism>
<evidence type="ECO:0000256" key="4">
    <source>
        <dbReference type="ARBA" id="ARBA00022833"/>
    </source>
</evidence>
<protein>
    <submittedName>
        <fullName evidence="9">Peptidase, M48 family</fullName>
        <ecNumber evidence="9">3.4.24.-</ecNumber>
    </submittedName>
</protein>
<dbReference type="InterPro" id="IPR051156">
    <property type="entry name" value="Mito/Outer_Membr_Metalloprot"/>
</dbReference>
<keyword evidence="5 6" id="KW-0482">Metalloprotease</keyword>
<keyword evidence="4 6" id="KW-0862">Zinc</keyword>
<reference evidence="10" key="1">
    <citation type="submission" date="2011-12" db="EMBL/GenBank/DDBJ databases">
        <title>Complete sequence of Tannerella forsythia ATCC 43037.</title>
        <authorList>
            <person name="Dewhirst F."/>
            <person name="Tanner A."/>
            <person name="Izard J."/>
            <person name="Brinkac L."/>
            <person name="Durkin A.S."/>
            <person name="Hostetler J."/>
            <person name="Shetty J."/>
            <person name="Torralba M."/>
            <person name="Gill S."/>
            <person name="Nelson K."/>
        </authorList>
    </citation>
    <scope>NUCLEOTIDE SEQUENCE [LARGE SCALE GENOMIC DNA]</scope>
    <source>
        <strain evidence="10">ATCC 43037 / JCM 10827 / CCUG 33226 / KCTC 5666 / FDC 338</strain>
    </source>
</reference>
<comment type="cofactor">
    <cofactor evidence="6">
        <name>Zn(2+)</name>
        <dbReference type="ChEBI" id="CHEBI:29105"/>
    </cofactor>
    <text evidence="6">Binds 1 zinc ion per subunit.</text>
</comment>
<dbReference type="GO" id="GO:0016020">
    <property type="term" value="C:membrane"/>
    <property type="evidence" value="ECO:0007669"/>
    <property type="project" value="TreeGrafter"/>
</dbReference>
<evidence type="ECO:0000256" key="1">
    <source>
        <dbReference type="ARBA" id="ARBA00022670"/>
    </source>
</evidence>
<keyword evidence="10" id="KW-1185">Reference proteome</keyword>
<keyword evidence="2" id="KW-0479">Metal-binding</keyword>
<keyword evidence="1 6" id="KW-0645">Protease</keyword>
<sequence>MNINNMKKMLFFCMVALLAASCSTVPLTGRRQMLLVSDSELLTASLTQYDQYMKTAKKSTDKDKTATVVRVGKKIAEATETYLKQNGLENELKHFRWEFNLINDNQVNAFCMPGGKIVVYEGLLRLTASDDELAVVVGHEVAHAVAKHSNERMSQGLMTQFGASIVNAALSERSMAMRQLGATVFGLGAQLGVILPYSRKHESEADYMGLVFMTMAGYNPEVAVTFWQKMSTAGNGGTPEVLSTHPSDATRIAAIKRYLPEMGKYKMKN</sequence>
<comment type="similarity">
    <text evidence="6">Belongs to the peptidase M48 family.</text>
</comment>
<evidence type="ECO:0000256" key="2">
    <source>
        <dbReference type="ARBA" id="ARBA00022723"/>
    </source>
</evidence>
<dbReference type="EMBL" id="CP003191">
    <property type="protein sequence ID" value="AEW22290.1"/>
    <property type="molecule type" value="Genomic_DNA"/>
</dbReference>
<dbReference type="Proteomes" id="UP000005436">
    <property type="component" value="Chromosome"/>
</dbReference>
<dbReference type="CDD" id="cd07331">
    <property type="entry name" value="M48C_Oma1_like"/>
    <property type="match status" value="1"/>
</dbReference>
<dbReference type="STRING" id="203275.BFO_0441"/>
<dbReference type="HOGENOM" id="CLU_029002_5_0_10"/>
<keyword evidence="7" id="KW-0732">Signal</keyword>
<proteinExistence type="inferred from homology"/>
<dbReference type="GO" id="GO:0004222">
    <property type="term" value="F:metalloendopeptidase activity"/>
    <property type="evidence" value="ECO:0007669"/>
    <property type="project" value="InterPro"/>
</dbReference>
<evidence type="ECO:0000313" key="9">
    <source>
        <dbReference type="EMBL" id="AEW22290.1"/>
    </source>
</evidence>
<dbReference type="EC" id="3.4.24.-" evidence="9"/>
<dbReference type="GO" id="GO:0051603">
    <property type="term" value="P:proteolysis involved in protein catabolic process"/>
    <property type="evidence" value="ECO:0007669"/>
    <property type="project" value="TreeGrafter"/>
</dbReference>
<name>G8UKV0_TANFA</name>
<evidence type="ECO:0000256" key="6">
    <source>
        <dbReference type="RuleBase" id="RU003983"/>
    </source>
</evidence>
<keyword evidence="3 6" id="KW-0378">Hydrolase</keyword>
<evidence type="ECO:0000256" key="5">
    <source>
        <dbReference type="ARBA" id="ARBA00023049"/>
    </source>
</evidence>
<feature type="chain" id="PRO_5003518174" evidence="7">
    <location>
        <begin position="20"/>
        <end position="269"/>
    </location>
</feature>
<evidence type="ECO:0000259" key="8">
    <source>
        <dbReference type="Pfam" id="PF01435"/>
    </source>
</evidence>
<dbReference type="KEGG" id="tfo:BFO_0441"/>
<dbReference type="PANTHER" id="PTHR22726:SF24">
    <property type="entry name" value="M48 FAMILY METALLOPEPTIDASE"/>
    <property type="match status" value="1"/>
</dbReference>
<evidence type="ECO:0000256" key="7">
    <source>
        <dbReference type="SAM" id="SignalP"/>
    </source>
</evidence>
<dbReference type="Pfam" id="PF01435">
    <property type="entry name" value="Peptidase_M48"/>
    <property type="match status" value="1"/>
</dbReference>